<keyword evidence="1" id="KW-1133">Transmembrane helix</keyword>
<dbReference type="EMBL" id="MK327938">
    <property type="protein sequence ID" value="QBO63860.1"/>
    <property type="molecule type" value="Genomic_DNA"/>
</dbReference>
<proteinExistence type="predicted"/>
<keyword evidence="1" id="KW-0472">Membrane</keyword>
<accession>A0A482GDQ8</accession>
<sequence>MSLLQRVYGHDELTMEAIKFQDGSLFKEMTEFFRSKQGLDKKEVLNVFKDGRLTEMVKRYTGLNIEFSVDVKMGQMNAYVYPPDISTNNAILADYHRLWMRGVDGVALLKKIKDAPVGYVDLEKGRVYGIFEELKIRSAITYELLTATEPFLPEEKAAIMLHEIGHAFTFLETLSETVRVEASIMTVQRELLGTTDKVKRIELAKALNKTLDTNVDVNKISDSDDGSVWYTVYVSNKAMQLRNVNNAGRYTDVASEFMADQFATRHGSGEYLVSGLAKMFRLYGTNSMKSKTMFWLSFIKDAAVTILIAISFTSVNILGMAIFVAAMALAVWLDPTYSIYDNDMERFRKIKQDLIIRLKDRDLPSDIRSTTLDTIKTIDETLSAMNNNRTFMQMVTLILRPGVRKAVKQEEIQQVLSSTMNSDLFKTAATLDSIIA</sequence>
<evidence type="ECO:0000313" key="3">
    <source>
        <dbReference type="Proteomes" id="UP000294673"/>
    </source>
</evidence>
<name>A0A482GDQ8_BPGOS</name>
<organism evidence="2 3">
    <name type="scientific">Escherichia phage vB_EcoM_Goslar</name>
    <dbReference type="NCBI Taxonomy" id="2502409"/>
    <lineage>
        <taxon>Viruses</taxon>
        <taxon>Duplodnaviria</taxon>
        <taxon>Heunggongvirae</taxon>
        <taxon>Uroviricota</taxon>
        <taxon>Caudoviricetes</taxon>
        <taxon>Chimalliviridae</taxon>
        <taxon>Goslarvirus</taxon>
        <taxon>Goslarvirus goslar</taxon>
    </lineage>
</organism>
<feature type="transmembrane region" description="Helical" evidence="1">
    <location>
        <begin position="318"/>
        <end position="340"/>
    </location>
</feature>
<evidence type="ECO:0008006" key="4">
    <source>
        <dbReference type="Google" id="ProtNLM"/>
    </source>
</evidence>
<organismHost>
    <name type="scientific">Escherichia coli</name>
    <dbReference type="NCBI Taxonomy" id="562"/>
</organismHost>
<keyword evidence="3" id="KW-1185">Reference proteome</keyword>
<reference evidence="2 3" key="1">
    <citation type="submission" date="2018-12" db="EMBL/GenBank/DDBJ databases">
        <title>Still something new to discover - new insights into E. coli phage diversity and taxonomy.</title>
        <authorList>
            <person name="Korf I.H.E."/>
            <person name="Adriaennsens E."/>
            <person name="Dreiseikelmann B."/>
            <person name="Kropinski A."/>
            <person name="Nimtz M."/>
            <person name="Meier-Kolthoff J.P."/>
            <person name="Rohde M."/>
            <person name="van Raaij M."/>
            <person name="Wittmann J."/>
        </authorList>
    </citation>
    <scope>NUCLEOTIDE SEQUENCE [LARGE SCALE GENOMIC DNA]</scope>
</reference>
<dbReference type="Proteomes" id="UP000294673">
    <property type="component" value="Segment"/>
</dbReference>
<evidence type="ECO:0000313" key="2">
    <source>
        <dbReference type="EMBL" id="QBO63860.1"/>
    </source>
</evidence>
<protein>
    <recommendedName>
        <fullName evidence="4">Virion structural protein</fullName>
    </recommendedName>
</protein>
<gene>
    <name evidence="2" type="ORF">Goslar_00067</name>
</gene>
<evidence type="ECO:0000256" key="1">
    <source>
        <dbReference type="SAM" id="Phobius"/>
    </source>
</evidence>
<keyword evidence="1" id="KW-0812">Transmembrane</keyword>